<reference evidence="5" key="1">
    <citation type="submission" date="2011-08" db="EMBL/GenBank/DDBJ databases">
        <title>The draft genome of Latimeria chalumnae.</title>
        <authorList>
            <person name="Di Palma F."/>
            <person name="Alfoldi J."/>
            <person name="Johnson J."/>
            <person name="Berlin A."/>
            <person name="Gnerre S."/>
            <person name="Jaffe D."/>
            <person name="MacCallum I."/>
            <person name="Young S."/>
            <person name="Walker B.J."/>
            <person name="Lander E."/>
            <person name="Lindblad-Toh K."/>
        </authorList>
    </citation>
    <scope>NUCLEOTIDE SEQUENCE [LARGE SCALE GENOMIC DNA]</scope>
    <source>
        <strain evidence="5">Wild caught</strain>
    </source>
</reference>
<dbReference type="EC" id="3.1.26.4" evidence="2"/>
<comment type="similarity">
    <text evidence="1">Belongs to the beta type-B retroviral polymerase family. HERV class-II K(HML-2) pol subfamily.</text>
</comment>
<dbReference type="Gene3D" id="3.30.70.270">
    <property type="match status" value="1"/>
</dbReference>
<organism evidence="4 5">
    <name type="scientific">Latimeria chalumnae</name>
    <name type="common">Coelacanth</name>
    <dbReference type="NCBI Taxonomy" id="7897"/>
    <lineage>
        <taxon>Eukaryota</taxon>
        <taxon>Metazoa</taxon>
        <taxon>Chordata</taxon>
        <taxon>Craniata</taxon>
        <taxon>Vertebrata</taxon>
        <taxon>Euteleostomi</taxon>
        <taxon>Coelacanthiformes</taxon>
        <taxon>Coelacanthidae</taxon>
        <taxon>Latimeria</taxon>
    </lineage>
</organism>
<keyword evidence="5" id="KW-1185">Reference proteome</keyword>
<name>H3AHV8_LATCH</name>
<reference evidence="4" key="3">
    <citation type="submission" date="2025-09" db="UniProtKB">
        <authorList>
            <consortium name="Ensembl"/>
        </authorList>
    </citation>
    <scope>IDENTIFICATION</scope>
</reference>
<dbReference type="Gene3D" id="3.10.10.10">
    <property type="entry name" value="HIV Type 1 Reverse Transcriptase, subunit A, domain 1"/>
    <property type="match status" value="1"/>
</dbReference>
<dbReference type="eggNOG" id="KOG0017">
    <property type="taxonomic scope" value="Eukaryota"/>
</dbReference>
<dbReference type="InterPro" id="IPR043128">
    <property type="entry name" value="Rev_trsase/Diguanyl_cyclase"/>
</dbReference>
<evidence type="ECO:0000256" key="2">
    <source>
        <dbReference type="ARBA" id="ARBA00012180"/>
    </source>
</evidence>
<dbReference type="EMBL" id="AFYH01211489">
    <property type="status" value="NOT_ANNOTATED_CDS"/>
    <property type="molecule type" value="Genomic_DNA"/>
</dbReference>
<dbReference type="HOGENOM" id="CLU_000384_42_10_1"/>
<dbReference type="InterPro" id="IPR050951">
    <property type="entry name" value="Retrovirus_Pol_polyprotein"/>
</dbReference>
<dbReference type="InterPro" id="IPR000477">
    <property type="entry name" value="RT_dom"/>
</dbReference>
<dbReference type="AlphaFoldDB" id="H3AHV8"/>
<dbReference type="PROSITE" id="PS50878">
    <property type="entry name" value="RT_POL"/>
    <property type="match status" value="1"/>
</dbReference>
<evidence type="ECO:0000259" key="3">
    <source>
        <dbReference type="PROSITE" id="PS50878"/>
    </source>
</evidence>
<evidence type="ECO:0000313" key="4">
    <source>
        <dbReference type="Ensembl" id="ENSLACP00000009229.1"/>
    </source>
</evidence>
<dbReference type="Ensembl" id="ENSLACT00000009300.1">
    <property type="protein sequence ID" value="ENSLACP00000009229.1"/>
    <property type="gene ID" value="ENSLACG00000008145.1"/>
</dbReference>
<dbReference type="GeneTree" id="ENSGT00940000172459"/>
<dbReference type="GO" id="GO:0004523">
    <property type="term" value="F:RNA-DNA hybrid ribonuclease activity"/>
    <property type="evidence" value="ECO:0007669"/>
    <property type="project" value="UniProtKB-EC"/>
</dbReference>
<dbReference type="InterPro" id="IPR043502">
    <property type="entry name" value="DNA/RNA_pol_sf"/>
</dbReference>
<evidence type="ECO:0000256" key="1">
    <source>
        <dbReference type="ARBA" id="ARBA00010879"/>
    </source>
</evidence>
<dbReference type="PANTHER" id="PTHR37984:SF13">
    <property type="entry name" value="RIBONUCLEASE H"/>
    <property type="match status" value="1"/>
</dbReference>
<accession>H3AHV8</accession>
<dbReference type="InParanoid" id="H3AHV8"/>
<reference evidence="4" key="2">
    <citation type="submission" date="2025-08" db="UniProtKB">
        <authorList>
            <consortium name="Ensembl"/>
        </authorList>
    </citation>
    <scope>IDENTIFICATION</scope>
</reference>
<dbReference type="OMA" id="LCEFTIV"/>
<dbReference type="PANTHER" id="PTHR37984">
    <property type="entry name" value="PROTEIN CBG26694"/>
    <property type="match status" value="1"/>
</dbReference>
<evidence type="ECO:0000313" key="5">
    <source>
        <dbReference type="Proteomes" id="UP000008672"/>
    </source>
</evidence>
<dbReference type="Proteomes" id="UP000008672">
    <property type="component" value="Unassembled WGS sequence"/>
</dbReference>
<protein>
    <recommendedName>
        <fullName evidence="2">ribonuclease H</fullName>
        <ecNumber evidence="2">3.1.26.4</ecNumber>
    </recommendedName>
</protein>
<feature type="domain" description="Reverse transcriptase" evidence="3">
    <location>
        <begin position="1"/>
        <end position="122"/>
    </location>
</feature>
<dbReference type="Pfam" id="PF00078">
    <property type="entry name" value="RVT_1"/>
    <property type="match status" value="1"/>
</dbReference>
<dbReference type="SUPFAM" id="SSF56672">
    <property type="entry name" value="DNA/RNA polymerases"/>
    <property type="match status" value="1"/>
</dbReference>
<proteinExistence type="inferred from homology"/>
<sequence>LGDLSPVKYSDWATPIVLVVKKDGTVWICGNFKTTPNPIFCIGHYSLSWIEDLLSSPARGQYFSRLDLSNYYFQMSVDDSSRKYQTISTQKGLYQYNSLPLRITSAPVLLQWAMNQLLKGVS</sequence>